<dbReference type="Gene3D" id="3.90.550.10">
    <property type="entry name" value="Spore Coat Polysaccharide Biosynthesis Protein SpsA, Chain A"/>
    <property type="match status" value="1"/>
</dbReference>
<gene>
    <name evidence="1" type="ORF">TM35_000291900</name>
</gene>
<dbReference type="SUPFAM" id="SSF53448">
    <property type="entry name" value="Nucleotide-diphospho-sugar transferases"/>
    <property type="match status" value="1"/>
</dbReference>
<dbReference type="EMBL" id="NBCO01000029">
    <property type="protein sequence ID" value="ORC86308.1"/>
    <property type="molecule type" value="Genomic_DNA"/>
</dbReference>
<dbReference type="GO" id="GO:0016740">
    <property type="term" value="F:transferase activity"/>
    <property type="evidence" value="ECO:0007669"/>
    <property type="project" value="UniProtKB-KW"/>
</dbReference>
<keyword evidence="1" id="KW-0808">Transferase</keyword>
<dbReference type="VEuPathDB" id="TriTrypDB:TM35_000291900"/>
<dbReference type="OrthoDB" id="10259470at2759"/>
<organism evidence="1 2">
    <name type="scientific">Trypanosoma theileri</name>
    <dbReference type="NCBI Taxonomy" id="67003"/>
    <lineage>
        <taxon>Eukaryota</taxon>
        <taxon>Discoba</taxon>
        <taxon>Euglenozoa</taxon>
        <taxon>Kinetoplastea</taxon>
        <taxon>Metakinetoplastina</taxon>
        <taxon>Trypanosomatida</taxon>
        <taxon>Trypanosomatidae</taxon>
        <taxon>Trypanosoma</taxon>
    </lineage>
</organism>
<dbReference type="RefSeq" id="XP_028880374.1">
    <property type="nucleotide sequence ID" value="XM_029028347.1"/>
</dbReference>
<sequence>MPVPDNREDHSIQRCVQLLFPMGGLGSRFADSGYGLPKPLIPLQEGLPMIVKSISSFAATYMNANHDGQSTDENGEESLDEYTIPTGSLPLRLIFIVREEHEREYKLRTYLQQLFSSCKTGIHNSYNNNDNNNNNVCLSPTARELVHHMDIVDVQFVMMDHNTRGAVETCLLAKHILYADNPVIVTDCDLFFRSHAYERYLCKLLSQSARVCEGQSTDIDKDKNYLAGLLVYFPSTSPRYSYARLKENGSGDVLETVEKVPVSSCALIGAYAFATAALFLRAGESLMRDVTIAETGISTTTTTRMISLREALMRRKEEKEDVQKGEFSFLVKEYYLSLLYNYLLHWGFCVKAVPMDEFASFGTPEELERYKQGLVSYVES</sequence>
<comment type="caution">
    <text evidence="1">The sequence shown here is derived from an EMBL/GenBank/DDBJ whole genome shotgun (WGS) entry which is preliminary data.</text>
</comment>
<reference evidence="1 2" key="1">
    <citation type="submission" date="2017-03" db="EMBL/GenBank/DDBJ databases">
        <title>An alternative strategy for trypanosome survival in the mammalian bloodstream revealed through genome and transcriptome analysis of the ubiquitous bovine parasite Trypanosoma (Megatrypanum) theileri.</title>
        <authorList>
            <person name="Kelly S."/>
            <person name="Ivens A."/>
            <person name="Mott A."/>
            <person name="O'Neill E."/>
            <person name="Emms D."/>
            <person name="Macleod O."/>
            <person name="Voorheis P."/>
            <person name="Matthews J."/>
            <person name="Matthews K."/>
            <person name="Carrington M."/>
        </authorList>
    </citation>
    <scope>NUCLEOTIDE SEQUENCE [LARGE SCALE GENOMIC DNA]</scope>
    <source>
        <strain evidence="1">Edinburgh</strain>
    </source>
</reference>
<dbReference type="AlphaFoldDB" id="A0A1X0NP67"/>
<evidence type="ECO:0000313" key="2">
    <source>
        <dbReference type="Proteomes" id="UP000192257"/>
    </source>
</evidence>
<protein>
    <submittedName>
        <fullName evidence="1">Putative nucleotidyl transferase</fullName>
    </submittedName>
</protein>
<name>A0A1X0NP67_9TRYP</name>
<dbReference type="GeneID" id="39988127"/>
<proteinExistence type="predicted"/>
<keyword evidence="2" id="KW-1185">Reference proteome</keyword>
<dbReference type="Proteomes" id="UP000192257">
    <property type="component" value="Unassembled WGS sequence"/>
</dbReference>
<accession>A0A1X0NP67</accession>
<dbReference type="InterPro" id="IPR029044">
    <property type="entry name" value="Nucleotide-diphossugar_trans"/>
</dbReference>
<evidence type="ECO:0000313" key="1">
    <source>
        <dbReference type="EMBL" id="ORC86308.1"/>
    </source>
</evidence>